<evidence type="ECO:0000313" key="3">
    <source>
        <dbReference type="EMBL" id="MBB4761868.1"/>
    </source>
</evidence>
<comment type="caution">
    <text evidence="3">The sequence shown here is derived from an EMBL/GenBank/DDBJ whole genome shotgun (WGS) entry which is preliminary data.</text>
</comment>
<dbReference type="Gene3D" id="3.30.450.40">
    <property type="match status" value="1"/>
</dbReference>
<dbReference type="InterPro" id="IPR029016">
    <property type="entry name" value="GAF-like_dom_sf"/>
</dbReference>
<dbReference type="InterPro" id="IPR013656">
    <property type="entry name" value="PAS_4"/>
</dbReference>
<dbReference type="Proteomes" id="UP000578112">
    <property type="component" value="Unassembled WGS sequence"/>
</dbReference>
<dbReference type="PANTHER" id="PTHR43156">
    <property type="entry name" value="STAGE II SPORULATION PROTEIN E-RELATED"/>
    <property type="match status" value="1"/>
</dbReference>
<protein>
    <submittedName>
        <fullName evidence="3">Serine phosphatase RsbU (Regulator of sigma subunit)</fullName>
    </submittedName>
</protein>
<evidence type="ECO:0000256" key="1">
    <source>
        <dbReference type="ARBA" id="ARBA00022801"/>
    </source>
</evidence>
<feature type="domain" description="PPM-type phosphatase" evidence="2">
    <location>
        <begin position="459"/>
        <end position="669"/>
    </location>
</feature>
<dbReference type="InterPro" id="IPR003018">
    <property type="entry name" value="GAF"/>
</dbReference>
<dbReference type="PANTHER" id="PTHR43156:SF2">
    <property type="entry name" value="STAGE II SPORULATION PROTEIN E"/>
    <property type="match status" value="1"/>
</dbReference>
<dbReference type="SUPFAM" id="SSF81606">
    <property type="entry name" value="PP2C-like"/>
    <property type="match status" value="1"/>
</dbReference>
<name>A0A7W7HW87_9ACTN</name>
<dbReference type="InterPro" id="IPR003594">
    <property type="entry name" value="HATPase_dom"/>
</dbReference>
<dbReference type="SUPFAM" id="SSF55874">
    <property type="entry name" value="ATPase domain of HSP90 chaperone/DNA topoisomerase II/histidine kinase"/>
    <property type="match status" value="1"/>
</dbReference>
<dbReference type="InterPro" id="IPR035965">
    <property type="entry name" value="PAS-like_dom_sf"/>
</dbReference>
<dbReference type="InterPro" id="IPR052016">
    <property type="entry name" value="Bact_Sigma-Reg"/>
</dbReference>
<keyword evidence="4" id="KW-1185">Reference proteome</keyword>
<dbReference type="GO" id="GO:0016791">
    <property type="term" value="F:phosphatase activity"/>
    <property type="evidence" value="ECO:0007669"/>
    <property type="project" value="TreeGrafter"/>
</dbReference>
<dbReference type="AlphaFoldDB" id="A0A7W7HW87"/>
<proteinExistence type="predicted"/>
<dbReference type="InterPro" id="IPR001932">
    <property type="entry name" value="PPM-type_phosphatase-like_dom"/>
</dbReference>
<keyword evidence="1" id="KW-0378">Hydrolase</keyword>
<dbReference type="SUPFAM" id="SSF55781">
    <property type="entry name" value="GAF domain-like"/>
    <property type="match status" value="1"/>
</dbReference>
<dbReference type="Gene3D" id="3.30.565.10">
    <property type="entry name" value="Histidine kinase-like ATPase, C-terminal domain"/>
    <property type="match status" value="1"/>
</dbReference>
<gene>
    <name evidence="3" type="ORF">BJ971_002424</name>
</gene>
<dbReference type="RefSeq" id="WP_184992570.1">
    <property type="nucleotide sequence ID" value="NZ_BOMK01000002.1"/>
</dbReference>
<evidence type="ECO:0000313" key="4">
    <source>
        <dbReference type="Proteomes" id="UP000578112"/>
    </source>
</evidence>
<dbReference type="EMBL" id="JACHNH010000001">
    <property type="protein sequence ID" value="MBB4761868.1"/>
    <property type="molecule type" value="Genomic_DNA"/>
</dbReference>
<dbReference type="Pfam" id="PF08448">
    <property type="entry name" value="PAS_4"/>
    <property type="match status" value="2"/>
</dbReference>
<sequence>MSWDMPGFPPAQDVRALLDADPHGCALARSVRAEDNTIVDFTLVYLNEAGGRFLGRPRAELIGRTYRELWPDTVTDGTLPLYRRVVEDRVPAVRTVYYDRASVAGHFEFRIVPFGDGFVARFVDLTKLTIGLETEGGARLYEALDAAFDGFTLLRAERDGSGAIVDFVCEYVNQIGAKLAGSSVEDLVGRRISERSPDDAGFDLLECCREVADGGRVWQQQLTSRATAQVWELKIVRLDVGFVAVSYRDITGQVDQQERLARSTAQIHAAADRTAALQAVTAALVAASTPDEVYAALEAVVRPSAGGSGIAVLLVEDDRLVLRYHAGYEDEVVEQLRELPLSHPYPGAKVSAGGEPHYVGSPAEFVEAQPDPDAAVSGGSRAAWAFLPLSTGGQVLGALVIGYGQPREFDDDERANLMAFSRLGAQALQRALLFQAQLSLAADLQRALLPAQLPRLSGARHAVRYLPWTHGADVGGDWYDVIHLGPDTAALVIGDVAGHNPRAAATMGQLRNALRAYAVDGHTPAGVMQRANQLLLRLAPDAMATCCYLELHLAEGTATAVLAGHPPPVLRVGGDARCLRLRTGPPLGVRDARYLDSSFLLPAGAGLVLYTDGLVEDRRYTLDQGLADLCAAVRSAPGHDPQVLADHILHAGVGPRTRSDDVAILTLTVDAEPPPGPRTARRIFRGEAASVPAARRFAGDILAEWGQAAVRENACLLLDEVITNAIQHTVGDVRVSMLLGRRLRVEVRDGSPRRPDKRPFDIAGETGRGLHIVERLATAWGSEPLRGTGKTVWFELELATAPEGR</sequence>
<dbReference type="CDD" id="cd16936">
    <property type="entry name" value="HATPase_RsbW-like"/>
    <property type="match status" value="1"/>
</dbReference>
<dbReference type="Gene3D" id="3.30.450.20">
    <property type="entry name" value="PAS domain"/>
    <property type="match status" value="2"/>
</dbReference>
<dbReference type="Pfam" id="PF07228">
    <property type="entry name" value="SpoIIE"/>
    <property type="match status" value="1"/>
</dbReference>
<organism evidence="3 4">
    <name type="scientific">Actinoplanes digitatis</name>
    <dbReference type="NCBI Taxonomy" id="1868"/>
    <lineage>
        <taxon>Bacteria</taxon>
        <taxon>Bacillati</taxon>
        <taxon>Actinomycetota</taxon>
        <taxon>Actinomycetes</taxon>
        <taxon>Micromonosporales</taxon>
        <taxon>Micromonosporaceae</taxon>
        <taxon>Actinoplanes</taxon>
    </lineage>
</organism>
<dbReference type="Pfam" id="PF13185">
    <property type="entry name" value="GAF_2"/>
    <property type="match status" value="1"/>
</dbReference>
<evidence type="ECO:0000259" key="2">
    <source>
        <dbReference type="SMART" id="SM00331"/>
    </source>
</evidence>
<dbReference type="Pfam" id="PF13581">
    <property type="entry name" value="HATPase_c_2"/>
    <property type="match status" value="1"/>
</dbReference>
<dbReference type="InterPro" id="IPR036890">
    <property type="entry name" value="HATPase_C_sf"/>
</dbReference>
<accession>A0A7W7HW87</accession>
<dbReference type="InterPro" id="IPR036457">
    <property type="entry name" value="PPM-type-like_dom_sf"/>
</dbReference>
<dbReference type="Gene3D" id="3.60.40.10">
    <property type="entry name" value="PPM-type phosphatase domain"/>
    <property type="match status" value="1"/>
</dbReference>
<dbReference type="SUPFAM" id="SSF55785">
    <property type="entry name" value="PYP-like sensor domain (PAS domain)"/>
    <property type="match status" value="2"/>
</dbReference>
<reference evidence="3 4" key="1">
    <citation type="submission" date="2020-08" db="EMBL/GenBank/DDBJ databases">
        <title>Sequencing the genomes of 1000 actinobacteria strains.</title>
        <authorList>
            <person name="Klenk H.-P."/>
        </authorList>
    </citation>
    <scope>NUCLEOTIDE SEQUENCE [LARGE SCALE GENOMIC DNA]</scope>
    <source>
        <strain evidence="3 4">DSM 43149</strain>
    </source>
</reference>
<dbReference type="SMART" id="SM00331">
    <property type="entry name" value="PP2C_SIG"/>
    <property type="match status" value="1"/>
</dbReference>